<evidence type="ECO:0000313" key="1">
    <source>
        <dbReference type="EMBL" id="ABD46473.1"/>
    </source>
</evidence>
<reference evidence="1 2" key="1">
    <citation type="journal article" date="2006" name="PLoS Genet.">
        <title>Comparative genomics of emerging human ehrlichiosis agents.</title>
        <authorList>
            <person name="Dunning Hotopp J.C."/>
            <person name="Lin M."/>
            <person name="Madupu R."/>
            <person name="Crabtree J."/>
            <person name="Angiuoli S.V."/>
            <person name="Eisen J.A."/>
            <person name="Seshadri R."/>
            <person name="Ren Q."/>
            <person name="Wu M."/>
            <person name="Utterback T.R."/>
            <person name="Smith S."/>
            <person name="Lewis M."/>
            <person name="Khouri H."/>
            <person name="Zhang C."/>
            <person name="Niu H."/>
            <person name="Lin Q."/>
            <person name="Ohashi N."/>
            <person name="Zhi N."/>
            <person name="Nelson W."/>
            <person name="Brinkac L.M."/>
            <person name="Dodson R.J."/>
            <person name="Rosovitz M.J."/>
            <person name="Sundaram J."/>
            <person name="Daugherty S.C."/>
            <person name="Davidsen T."/>
            <person name="Durkin A.S."/>
            <person name="Gwinn M."/>
            <person name="Haft D.H."/>
            <person name="Selengut J.D."/>
            <person name="Sullivan S.A."/>
            <person name="Zafar N."/>
            <person name="Zhou L."/>
            <person name="Benahmed F."/>
            <person name="Forberger H."/>
            <person name="Halpin R."/>
            <person name="Mulligan S."/>
            <person name="Robinson J."/>
            <person name="White O."/>
            <person name="Rikihisa Y."/>
            <person name="Tettelin H."/>
        </authorList>
    </citation>
    <scope>NUCLEOTIDE SEQUENCE [LARGE SCALE GENOMIC DNA]</scope>
    <source>
        <strain evidence="2">ATCC VR-367 / Miyayama</strain>
    </source>
</reference>
<organism evidence="1 2">
    <name type="scientific">Ehrlichia sennetsu (strain ATCC VR-367 / Miyayama)</name>
    <name type="common">Neorickettsia sennetsu</name>
    <dbReference type="NCBI Taxonomy" id="222891"/>
    <lineage>
        <taxon>Bacteria</taxon>
        <taxon>Pseudomonadati</taxon>
        <taxon>Pseudomonadota</taxon>
        <taxon>Alphaproteobacteria</taxon>
        <taxon>Rickettsiales</taxon>
        <taxon>Anaplasmataceae</taxon>
        <taxon>Ehrlichia</taxon>
    </lineage>
</organism>
<dbReference type="EMBL" id="CP000237">
    <property type="protein sequence ID" value="ABD46473.1"/>
    <property type="molecule type" value="Genomic_DNA"/>
</dbReference>
<gene>
    <name evidence="1" type="ordered locus">NSE_0076</name>
</gene>
<keyword evidence="2" id="KW-1185">Reference proteome</keyword>
<sequence length="39" mass="4466">MCMCKKFYKRKIEYPPHTSLDEVLKDNGSSVSWSPSVSS</sequence>
<name>Q2GEW9_EHRS3</name>
<accession>Q2GEW9</accession>
<proteinExistence type="predicted"/>
<dbReference type="HOGENOM" id="CLU_3313431_0_0_5"/>
<dbReference type="AlphaFoldDB" id="Q2GEW9"/>
<protein>
    <submittedName>
        <fullName evidence="1">Uncharacterized protein</fullName>
    </submittedName>
</protein>
<dbReference type="Proteomes" id="UP000001942">
    <property type="component" value="Chromosome"/>
</dbReference>
<evidence type="ECO:0000313" key="2">
    <source>
        <dbReference type="Proteomes" id="UP000001942"/>
    </source>
</evidence>
<dbReference type="KEGG" id="nse:NSE_0076"/>